<evidence type="ECO:0000313" key="1">
    <source>
        <dbReference type="EMBL" id="WNG45316.1"/>
    </source>
</evidence>
<protein>
    <submittedName>
        <fullName evidence="1">Uncharacterized protein</fullName>
    </submittedName>
</protein>
<dbReference type="EMBL" id="CP043494">
    <property type="protein sequence ID" value="WNG45316.1"/>
    <property type="molecule type" value="Genomic_DNA"/>
</dbReference>
<dbReference type="RefSeq" id="WP_395819849.1">
    <property type="nucleotide sequence ID" value="NZ_CP043494.1"/>
</dbReference>
<gene>
    <name evidence="1" type="ORF">F0U60_15295</name>
</gene>
<name>A0ABY9WNE2_9BACT</name>
<proteinExistence type="predicted"/>
<keyword evidence="2" id="KW-1185">Reference proteome</keyword>
<dbReference type="Proteomes" id="UP001611383">
    <property type="component" value="Chromosome"/>
</dbReference>
<organism evidence="1 2">
    <name type="scientific">Archangium minus</name>
    <dbReference type="NCBI Taxonomy" id="83450"/>
    <lineage>
        <taxon>Bacteria</taxon>
        <taxon>Pseudomonadati</taxon>
        <taxon>Myxococcota</taxon>
        <taxon>Myxococcia</taxon>
        <taxon>Myxococcales</taxon>
        <taxon>Cystobacterineae</taxon>
        <taxon>Archangiaceae</taxon>
        <taxon>Archangium</taxon>
    </lineage>
</organism>
<reference evidence="1 2" key="1">
    <citation type="submission" date="2019-08" db="EMBL/GenBank/DDBJ databases">
        <title>Archangium and Cystobacter genomes.</title>
        <authorList>
            <person name="Chen I.-C.K."/>
            <person name="Wielgoss S."/>
        </authorList>
    </citation>
    <scope>NUCLEOTIDE SEQUENCE [LARGE SCALE GENOMIC DNA]</scope>
    <source>
        <strain evidence="1 2">Cbm 6</strain>
    </source>
</reference>
<accession>A0ABY9WNE2</accession>
<sequence>MVELIKRLAALTIGQPLTEPTPAVVSAAALQALVWRHRSGDALRTIRLQDGHLYSVLGEGPPGLIQPLSPTELFFPDNSDLHLRFTLEAGRAVAVTRLSDGGSPQVILREPAESTP</sequence>
<evidence type="ECO:0000313" key="2">
    <source>
        <dbReference type="Proteomes" id="UP001611383"/>
    </source>
</evidence>